<dbReference type="Pfam" id="PF06172">
    <property type="entry name" value="Cupin_5"/>
    <property type="match status" value="1"/>
</dbReference>
<feature type="domain" description="DUF985" evidence="1">
    <location>
        <begin position="5"/>
        <end position="146"/>
    </location>
</feature>
<keyword evidence="3" id="KW-1185">Reference proteome</keyword>
<organism evidence="2 3">
    <name type="scientific">Alicyclobacillus dauci</name>
    <dbReference type="NCBI Taxonomy" id="1475485"/>
    <lineage>
        <taxon>Bacteria</taxon>
        <taxon>Bacillati</taxon>
        <taxon>Bacillota</taxon>
        <taxon>Bacilli</taxon>
        <taxon>Bacillales</taxon>
        <taxon>Alicyclobacillaceae</taxon>
        <taxon>Alicyclobacillus</taxon>
    </lineage>
</organism>
<evidence type="ECO:0000313" key="3">
    <source>
        <dbReference type="Proteomes" id="UP001164803"/>
    </source>
</evidence>
<dbReference type="CDD" id="cd06121">
    <property type="entry name" value="cupin_YML079wp"/>
    <property type="match status" value="1"/>
</dbReference>
<dbReference type="InterPro" id="IPR009327">
    <property type="entry name" value="Cupin_DUF985"/>
</dbReference>
<protein>
    <submittedName>
        <fullName evidence="2">Cupin domain-containing protein</fullName>
    </submittedName>
</protein>
<dbReference type="EMBL" id="CP104064">
    <property type="protein sequence ID" value="WAH36000.1"/>
    <property type="molecule type" value="Genomic_DNA"/>
</dbReference>
<gene>
    <name evidence="2" type="ORF">NZD86_17315</name>
</gene>
<dbReference type="PANTHER" id="PTHR33387:SF3">
    <property type="entry name" value="DUF985 DOMAIN-CONTAINING PROTEIN"/>
    <property type="match status" value="1"/>
</dbReference>
<sequence>MNAKKWISTLNLERHPEGGYYRELYHSDVWLDDESTRLRYGGERRSATSIYFLLESGDVSRFHRLKSDEIWYFHSGTALTVHVIAPDGTYSKHPLGLGLSNGEEPQICIPRNHIFGATVNATTPDDYAFVSCMVSPGFDFADFELFEQDDLLRQYPQHSEIIRRLTK</sequence>
<evidence type="ECO:0000313" key="2">
    <source>
        <dbReference type="EMBL" id="WAH36000.1"/>
    </source>
</evidence>
<dbReference type="PANTHER" id="PTHR33387">
    <property type="entry name" value="RMLC-LIKE JELLY ROLL FOLD PROTEIN"/>
    <property type="match status" value="1"/>
</dbReference>
<reference evidence="2" key="1">
    <citation type="submission" date="2022-08" db="EMBL/GenBank/DDBJ databases">
        <title>Alicyclobacillus dauci DSM2870, complete genome.</title>
        <authorList>
            <person name="Wang Q."/>
            <person name="Cai R."/>
            <person name="Wang Z."/>
        </authorList>
    </citation>
    <scope>NUCLEOTIDE SEQUENCE</scope>
    <source>
        <strain evidence="2">DSM 28700</strain>
    </source>
</reference>
<name>A0ABY6YZD5_9BACL</name>
<dbReference type="SUPFAM" id="SSF51182">
    <property type="entry name" value="RmlC-like cupins"/>
    <property type="match status" value="1"/>
</dbReference>
<dbReference type="Proteomes" id="UP001164803">
    <property type="component" value="Chromosome"/>
</dbReference>
<proteinExistence type="predicted"/>
<dbReference type="InterPro" id="IPR011051">
    <property type="entry name" value="RmlC_Cupin_sf"/>
</dbReference>
<dbReference type="InterPro" id="IPR039935">
    <property type="entry name" value="YML079W-like"/>
</dbReference>
<dbReference type="Gene3D" id="2.60.120.10">
    <property type="entry name" value="Jelly Rolls"/>
    <property type="match status" value="1"/>
</dbReference>
<evidence type="ECO:0000259" key="1">
    <source>
        <dbReference type="Pfam" id="PF06172"/>
    </source>
</evidence>
<dbReference type="RefSeq" id="WP_268043294.1">
    <property type="nucleotide sequence ID" value="NZ_CP104064.1"/>
</dbReference>
<dbReference type="InterPro" id="IPR014710">
    <property type="entry name" value="RmlC-like_jellyroll"/>
</dbReference>
<accession>A0ABY6YZD5</accession>